<dbReference type="Pfam" id="PF01047">
    <property type="entry name" value="MarR"/>
    <property type="match status" value="1"/>
</dbReference>
<dbReference type="PANTHER" id="PTHR39515">
    <property type="entry name" value="CONSERVED PROTEIN"/>
    <property type="match status" value="1"/>
</dbReference>
<dbReference type="InterPro" id="IPR052526">
    <property type="entry name" value="HTH-type_Bedaq_tolerance"/>
</dbReference>
<accession>A0ABU2S5Y9</accession>
<dbReference type="RefSeq" id="WP_311618655.1">
    <property type="nucleotide sequence ID" value="NZ_JAVREV010000009.1"/>
</dbReference>
<evidence type="ECO:0000313" key="3">
    <source>
        <dbReference type="Proteomes" id="UP001183615"/>
    </source>
</evidence>
<dbReference type="PANTHER" id="PTHR39515:SF2">
    <property type="entry name" value="HTH-TYPE TRANSCRIPTIONAL REGULATOR RV0880"/>
    <property type="match status" value="1"/>
</dbReference>
<feature type="domain" description="HTH marR-type" evidence="1">
    <location>
        <begin position="1"/>
        <end position="137"/>
    </location>
</feature>
<name>A0ABU2S5Y9_9ACTN</name>
<evidence type="ECO:0000313" key="2">
    <source>
        <dbReference type="EMBL" id="MDT0444388.1"/>
    </source>
</evidence>
<evidence type="ECO:0000259" key="1">
    <source>
        <dbReference type="PROSITE" id="PS50995"/>
    </source>
</evidence>
<comment type="caution">
    <text evidence="2">The sequence shown here is derived from an EMBL/GenBank/DDBJ whole genome shotgun (WGS) entry which is preliminary data.</text>
</comment>
<keyword evidence="3" id="KW-1185">Reference proteome</keyword>
<sequence>MSRIERELMLLGRHASMGSAGRCRPTEGQERLERSAYLLLSRLDAAGPMSIGQLAEAFRLDCSTVNRQTAVILKTGLIERILDPDGGTARRLRITDEGARRLRLDREARVRNLSGLLDEWSPRELATLARVLTRFNTTVERHEGEPWPRAEAPGPGLPS</sequence>
<dbReference type="SUPFAM" id="SSF46785">
    <property type="entry name" value="Winged helix' DNA-binding domain"/>
    <property type="match status" value="1"/>
</dbReference>
<dbReference type="Gene3D" id="1.10.10.10">
    <property type="entry name" value="Winged helix-like DNA-binding domain superfamily/Winged helix DNA-binding domain"/>
    <property type="match status" value="1"/>
</dbReference>
<dbReference type="SMART" id="SM00347">
    <property type="entry name" value="HTH_MARR"/>
    <property type="match status" value="1"/>
</dbReference>
<reference evidence="3" key="1">
    <citation type="submission" date="2023-07" db="EMBL/GenBank/DDBJ databases">
        <title>30 novel species of actinomycetes from the DSMZ collection.</title>
        <authorList>
            <person name="Nouioui I."/>
        </authorList>
    </citation>
    <scope>NUCLEOTIDE SEQUENCE [LARGE SCALE GENOMIC DNA]</scope>
    <source>
        <strain evidence="3">DSM 41886</strain>
    </source>
</reference>
<dbReference type="InterPro" id="IPR036388">
    <property type="entry name" value="WH-like_DNA-bd_sf"/>
</dbReference>
<dbReference type="InterPro" id="IPR036390">
    <property type="entry name" value="WH_DNA-bd_sf"/>
</dbReference>
<dbReference type="Proteomes" id="UP001183615">
    <property type="component" value="Unassembled WGS sequence"/>
</dbReference>
<dbReference type="EMBL" id="JAVREV010000009">
    <property type="protein sequence ID" value="MDT0444388.1"/>
    <property type="molecule type" value="Genomic_DNA"/>
</dbReference>
<gene>
    <name evidence="2" type="ORF">RM779_17550</name>
</gene>
<dbReference type="InterPro" id="IPR000835">
    <property type="entry name" value="HTH_MarR-typ"/>
</dbReference>
<organism evidence="2 3">
    <name type="scientific">Streptomyces johnsoniae</name>
    <dbReference type="NCBI Taxonomy" id="3075532"/>
    <lineage>
        <taxon>Bacteria</taxon>
        <taxon>Bacillati</taxon>
        <taxon>Actinomycetota</taxon>
        <taxon>Actinomycetes</taxon>
        <taxon>Kitasatosporales</taxon>
        <taxon>Streptomycetaceae</taxon>
        <taxon>Streptomyces</taxon>
    </lineage>
</organism>
<dbReference type="PROSITE" id="PS50995">
    <property type="entry name" value="HTH_MARR_2"/>
    <property type="match status" value="1"/>
</dbReference>
<proteinExistence type="predicted"/>
<protein>
    <submittedName>
        <fullName evidence="2">MarR family transcriptional regulator</fullName>
    </submittedName>
</protein>